<dbReference type="STRING" id="266892.SAMN04488054_1514"/>
<accession>A0A1I4QW04</accession>
<dbReference type="OrthoDB" id="2417909at2"/>
<evidence type="ECO:0000259" key="1">
    <source>
        <dbReference type="Pfam" id="PF06114"/>
    </source>
</evidence>
<gene>
    <name evidence="2" type="ORF">SAMN04488054_1514</name>
</gene>
<dbReference type="AlphaFoldDB" id="A0A1I4QW04"/>
<dbReference type="Pfam" id="PF06114">
    <property type="entry name" value="Peptidase_M78"/>
    <property type="match status" value="1"/>
</dbReference>
<feature type="domain" description="IrrE N-terminal-like" evidence="1">
    <location>
        <begin position="43"/>
        <end position="140"/>
    </location>
</feature>
<evidence type="ECO:0000313" key="3">
    <source>
        <dbReference type="Proteomes" id="UP000199668"/>
    </source>
</evidence>
<sequence length="199" mass="23851">MIQTELEQWIQHEYEERGITSLDDLSIENLGCQFNVDVMYSSQGSKSFTDEMYGLIMLQHNQPLPKQRLDFFHELGHVLKHVGDQRTMPIMFREYLENKAYQFALYASMPRYIMEPHLTKDISVIAELFRMPVHIVESRVEQLKRNSRYNYMPTENHESKKTLKSRSYNPDRWSIETWRVMNQLKSQTGQEVIDHERIF</sequence>
<dbReference type="RefSeq" id="WP_090928970.1">
    <property type="nucleotide sequence ID" value="NZ_FOTY01000051.1"/>
</dbReference>
<name>A0A1I4QW04_9BACI</name>
<proteinExistence type="predicted"/>
<organism evidence="2 3">
    <name type="scientific">Salibacterium qingdaonense</name>
    <dbReference type="NCBI Taxonomy" id="266892"/>
    <lineage>
        <taxon>Bacteria</taxon>
        <taxon>Bacillati</taxon>
        <taxon>Bacillota</taxon>
        <taxon>Bacilli</taxon>
        <taxon>Bacillales</taxon>
        <taxon>Bacillaceae</taxon>
    </lineage>
</organism>
<evidence type="ECO:0000313" key="2">
    <source>
        <dbReference type="EMBL" id="SFM43975.1"/>
    </source>
</evidence>
<keyword evidence="3" id="KW-1185">Reference proteome</keyword>
<dbReference type="InterPro" id="IPR010359">
    <property type="entry name" value="IrrE_HExxH"/>
</dbReference>
<dbReference type="Proteomes" id="UP000199668">
    <property type="component" value="Unassembled WGS sequence"/>
</dbReference>
<protein>
    <recommendedName>
        <fullName evidence="1">IrrE N-terminal-like domain-containing protein</fullName>
    </recommendedName>
</protein>
<dbReference type="EMBL" id="FOTY01000051">
    <property type="protein sequence ID" value="SFM43975.1"/>
    <property type="molecule type" value="Genomic_DNA"/>
</dbReference>
<reference evidence="2 3" key="1">
    <citation type="submission" date="2016-10" db="EMBL/GenBank/DDBJ databases">
        <authorList>
            <person name="de Groot N.N."/>
        </authorList>
    </citation>
    <scope>NUCLEOTIDE SEQUENCE [LARGE SCALE GENOMIC DNA]</scope>
    <source>
        <strain evidence="2 3">CGMCC 1.6134</strain>
    </source>
</reference>